<evidence type="ECO:0000313" key="9">
    <source>
        <dbReference type="EMBL" id="VFT79969.1"/>
    </source>
</evidence>
<dbReference type="EMBL" id="CAADRA010000388">
    <property type="protein sequence ID" value="VFT79972.1"/>
    <property type="molecule type" value="Genomic_DNA"/>
</dbReference>
<comment type="subcellular location">
    <subcellularLocation>
        <location evidence="1">Membrane</location>
        <topology evidence="1">Multi-pass membrane protein</topology>
    </subcellularLocation>
</comment>
<accession>A0A485KPW9</accession>
<keyword evidence="4 5" id="KW-0472">Membrane</keyword>
<protein>
    <submittedName>
        <fullName evidence="11">Aste57867_10263 protein</fullName>
    </submittedName>
    <submittedName>
        <fullName evidence="9">Aste57867_2779 protein</fullName>
    </submittedName>
    <submittedName>
        <fullName evidence="10">Aste57867_2782 protein</fullName>
    </submittedName>
</protein>
<feature type="transmembrane region" description="Helical" evidence="5">
    <location>
        <begin position="235"/>
        <end position="254"/>
    </location>
</feature>
<proteinExistence type="predicted"/>
<evidence type="ECO:0000256" key="4">
    <source>
        <dbReference type="ARBA" id="ARBA00023136"/>
    </source>
</evidence>
<dbReference type="EMBL" id="CAADRA010005216">
    <property type="protein sequence ID" value="VFT87138.1"/>
    <property type="molecule type" value="Genomic_DNA"/>
</dbReference>
<evidence type="ECO:0000313" key="7">
    <source>
        <dbReference type="EMBL" id="KAF0716560.1"/>
    </source>
</evidence>
<dbReference type="Proteomes" id="UP000332933">
    <property type="component" value="Unassembled WGS sequence"/>
</dbReference>
<dbReference type="EMBL" id="CAADRA010000388">
    <property type="protein sequence ID" value="VFT79969.1"/>
    <property type="molecule type" value="Genomic_DNA"/>
</dbReference>
<evidence type="ECO:0000256" key="1">
    <source>
        <dbReference type="ARBA" id="ARBA00004141"/>
    </source>
</evidence>
<dbReference type="InterPro" id="IPR010291">
    <property type="entry name" value="Ion_channel_UNC-93"/>
</dbReference>
<evidence type="ECO:0000313" key="11">
    <source>
        <dbReference type="EMBL" id="VFT87138.1"/>
    </source>
</evidence>
<feature type="transmembrane region" description="Helical" evidence="5">
    <location>
        <begin position="71"/>
        <end position="88"/>
    </location>
</feature>
<evidence type="ECO:0000313" key="6">
    <source>
        <dbReference type="EMBL" id="KAF0699142.1"/>
    </source>
</evidence>
<dbReference type="AlphaFoldDB" id="A0A485KPW9"/>
<keyword evidence="2 5" id="KW-0812">Transmembrane</keyword>
<organism evidence="11 12">
    <name type="scientific">Aphanomyces stellatus</name>
    <dbReference type="NCBI Taxonomy" id="120398"/>
    <lineage>
        <taxon>Eukaryota</taxon>
        <taxon>Sar</taxon>
        <taxon>Stramenopiles</taxon>
        <taxon>Oomycota</taxon>
        <taxon>Saprolegniomycetes</taxon>
        <taxon>Saprolegniales</taxon>
        <taxon>Verrucalvaceae</taxon>
        <taxon>Aphanomyces</taxon>
    </lineage>
</organism>
<dbReference type="EMBL" id="VJMH01000388">
    <property type="protein sequence ID" value="KAF0716563.1"/>
    <property type="molecule type" value="Genomic_DNA"/>
</dbReference>
<feature type="transmembrane region" description="Helical" evidence="5">
    <location>
        <begin position="146"/>
        <end position="165"/>
    </location>
</feature>
<dbReference type="InterPro" id="IPR051617">
    <property type="entry name" value="UNC-93-like_regulator"/>
</dbReference>
<reference evidence="6" key="2">
    <citation type="submission" date="2019-06" db="EMBL/GenBank/DDBJ databases">
        <title>Genomics analysis of Aphanomyces spp. identifies a new class of oomycete effector associated with host adaptation.</title>
        <authorList>
            <person name="Gaulin E."/>
        </authorList>
    </citation>
    <scope>NUCLEOTIDE SEQUENCE</scope>
    <source>
        <strain evidence="6">CBS 578.67</strain>
    </source>
</reference>
<evidence type="ECO:0000256" key="5">
    <source>
        <dbReference type="SAM" id="Phobius"/>
    </source>
</evidence>
<feature type="transmembrane region" description="Helical" evidence="5">
    <location>
        <begin position="298"/>
        <end position="319"/>
    </location>
</feature>
<feature type="transmembrane region" description="Helical" evidence="5">
    <location>
        <begin position="12"/>
        <end position="35"/>
    </location>
</feature>
<evidence type="ECO:0000313" key="10">
    <source>
        <dbReference type="EMBL" id="VFT79972.1"/>
    </source>
</evidence>
<feature type="transmembrane region" description="Helical" evidence="5">
    <location>
        <begin position="47"/>
        <end position="64"/>
    </location>
</feature>
<dbReference type="EMBL" id="VJMH01000388">
    <property type="protein sequence ID" value="KAF0716560.1"/>
    <property type="molecule type" value="Genomic_DNA"/>
</dbReference>
<dbReference type="Pfam" id="PF05978">
    <property type="entry name" value="UNC-93"/>
    <property type="match status" value="1"/>
</dbReference>
<gene>
    <name evidence="11" type="primary">Aste57867_10263</name>
    <name evidence="9" type="synonym">Aste57867_2779</name>
    <name evidence="10" type="synonym">Aste57867_2782</name>
    <name evidence="7" type="ORF">As57867_002772</name>
    <name evidence="8" type="ORF">As57867_002775</name>
    <name evidence="6" type="ORF">As57867_010223</name>
    <name evidence="11" type="ORF">ASTE57867_10263</name>
    <name evidence="9" type="ORF">ASTE57867_2779</name>
    <name evidence="10" type="ORF">ASTE57867_2782</name>
</gene>
<feature type="transmembrane region" description="Helical" evidence="5">
    <location>
        <begin position="339"/>
        <end position="362"/>
    </location>
</feature>
<dbReference type="PANTHER" id="PTHR23294:SF59">
    <property type="entry name" value="UNC93-LIKE PROTEIN C922.05C"/>
    <property type="match status" value="1"/>
</dbReference>
<feature type="transmembrane region" description="Helical" evidence="5">
    <location>
        <begin position="108"/>
        <end position="126"/>
    </location>
</feature>
<keyword evidence="12" id="KW-1185">Reference proteome</keyword>
<evidence type="ECO:0000256" key="2">
    <source>
        <dbReference type="ARBA" id="ARBA00022692"/>
    </source>
</evidence>
<feature type="transmembrane region" description="Helical" evidence="5">
    <location>
        <begin position="269"/>
        <end position="286"/>
    </location>
</feature>
<evidence type="ECO:0000313" key="8">
    <source>
        <dbReference type="EMBL" id="KAF0716563.1"/>
    </source>
</evidence>
<evidence type="ECO:0000256" key="3">
    <source>
        <dbReference type="ARBA" id="ARBA00022989"/>
    </source>
</evidence>
<sequence>MFWQNPTALSQVLIVAFVCFTCPGLFNALSSIAAGVNDETINYNATAVLYACFAMFGLFAGGIVNVIGPKFTLFIGTWGYVIYASSLLVMDKDFDKDTKVYSSSATNYYYAANALLGIGAGLLWTAQGQMCMAYPTTESKGRLFSYFWIIFNLGATLGGFLTFGTNYNTTGNTASTATYIVFLILMSCGALLSLSLADPNTVVRTDGSMVTVERLPHPITEIGEVFKLFFDPKMLLLFPLFAYSNWFYNYHFFYNQAFFNKRTQGFNSAFYWGSQMVGAYIIGKFLDRPGQKKSKALFSILVLAALIVFMWAAALWVQLSFDLDFGDKRRVIDFKDSEWFLKFLLFAYYGFNDAICQVWSYWLMGQYSDDMATLGRYAGYYKCVQSGMAAVAWRLGGIPLTPTAVIGTNIGLSVVGLICAYISVKFYLEDDKPADYNGIETPAADKQVMMAH</sequence>
<dbReference type="SUPFAM" id="SSF103473">
    <property type="entry name" value="MFS general substrate transporter"/>
    <property type="match status" value="1"/>
</dbReference>
<feature type="transmembrane region" description="Helical" evidence="5">
    <location>
        <begin position="177"/>
        <end position="197"/>
    </location>
</feature>
<dbReference type="EMBL" id="VJMH01005195">
    <property type="protein sequence ID" value="KAF0699142.1"/>
    <property type="molecule type" value="Genomic_DNA"/>
</dbReference>
<dbReference type="OrthoDB" id="65530at2759"/>
<dbReference type="PANTHER" id="PTHR23294">
    <property type="entry name" value="ET TRANSLATION PRODUCT-RELATED"/>
    <property type="match status" value="1"/>
</dbReference>
<dbReference type="GO" id="GO:0016020">
    <property type="term" value="C:membrane"/>
    <property type="evidence" value="ECO:0007669"/>
    <property type="project" value="UniProtKB-SubCell"/>
</dbReference>
<reference evidence="11 12" key="1">
    <citation type="submission" date="2019-03" db="EMBL/GenBank/DDBJ databases">
        <authorList>
            <person name="Gaulin E."/>
            <person name="Dumas B."/>
        </authorList>
    </citation>
    <scope>NUCLEOTIDE SEQUENCE [LARGE SCALE GENOMIC DNA]</scope>
    <source>
        <strain evidence="11">CBS 568.67</strain>
    </source>
</reference>
<dbReference type="Gene3D" id="1.20.1250.20">
    <property type="entry name" value="MFS general substrate transporter like domains"/>
    <property type="match status" value="1"/>
</dbReference>
<evidence type="ECO:0000313" key="12">
    <source>
        <dbReference type="Proteomes" id="UP000332933"/>
    </source>
</evidence>
<keyword evidence="3 5" id="KW-1133">Transmembrane helix</keyword>
<name>A0A485KPW9_9STRA</name>
<dbReference type="InterPro" id="IPR036259">
    <property type="entry name" value="MFS_trans_sf"/>
</dbReference>